<evidence type="ECO:0000313" key="3">
    <source>
        <dbReference type="EMBL" id="PST84524.1"/>
    </source>
</evidence>
<organism evidence="3 4">
    <name type="scientific">Pedobacter yulinensis</name>
    <dbReference type="NCBI Taxonomy" id="2126353"/>
    <lineage>
        <taxon>Bacteria</taxon>
        <taxon>Pseudomonadati</taxon>
        <taxon>Bacteroidota</taxon>
        <taxon>Sphingobacteriia</taxon>
        <taxon>Sphingobacteriales</taxon>
        <taxon>Sphingobacteriaceae</taxon>
        <taxon>Pedobacter</taxon>
    </lineage>
</organism>
<dbReference type="EMBL" id="PYLS01000004">
    <property type="protein sequence ID" value="PST84524.1"/>
    <property type="molecule type" value="Genomic_DNA"/>
</dbReference>
<evidence type="ECO:0000259" key="2">
    <source>
        <dbReference type="Pfam" id="PF01464"/>
    </source>
</evidence>
<accession>A0A2T3HPY6</accession>
<comment type="caution">
    <text evidence="3">The sequence shown here is derived from an EMBL/GenBank/DDBJ whole genome shotgun (WGS) entry which is preliminary data.</text>
</comment>
<protein>
    <submittedName>
        <fullName evidence="3">Murein transglycosylase</fullName>
    </submittedName>
</protein>
<dbReference type="PANTHER" id="PTHR37423">
    <property type="entry name" value="SOLUBLE LYTIC MUREIN TRANSGLYCOSYLASE-RELATED"/>
    <property type="match status" value="1"/>
</dbReference>
<feature type="domain" description="Transglycosylase SLT" evidence="2">
    <location>
        <begin position="117"/>
        <end position="215"/>
    </location>
</feature>
<proteinExistence type="inferred from homology"/>
<evidence type="ECO:0000313" key="4">
    <source>
        <dbReference type="Proteomes" id="UP000240912"/>
    </source>
</evidence>
<dbReference type="SUPFAM" id="SSF53955">
    <property type="entry name" value="Lysozyme-like"/>
    <property type="match status" value="1"/>
</dbReference>
<dbReference type="OrthoDB" id="9815002at2"/>
<dbReference type="PANTHER" id="PTHR37423:SF2">
    <property type="entry name" value="MEMBRANE-BOUND LYTIC MUREIN TRANSGLYCOSYLASE C"/>
    <property type="match status" value="1"/>
</dbReference>
<sequence length="256" mass="29629">MIKKHLLTCSIIIVLLIMAKVFAYQLPQAKNKSLKEVKNEPKPRLRVEKAAPETPYISRFSFANEDLPAGDRRVEKKLRKTLTAHSYGKLQTNLLHIKAARWFPVIEPILAAYRIPNDFKYIVLVESGLKVGISPKGAAGIWQFMPQTARSYGLKVNRHVDERHNLRKSTVAACKYIRELYSIFDNWTLVAAAYNVGDVKLMRQIHRQNQDNYYKMRLNRETGAYVYKLISMKQILEDPVRYGYNKNKSLLAMNND</sequence>
<dbReference type="InterPro" id="IPR023346">
    <property type="entry name" value="Lysozyme-like_dom_sf"/>
</dbReference>
<gene>
    <name evidence="3" type="ORF">C7T94_05555</name>
</gene>
<dbReference type="InterPro" id="IPR008258">
    <property type="entry name" value="Transglycosylase_SLT_dom_1"/>
</dbReference>
<name>A0A2T3HPY6_9SPHI</name>
<keyword evidence="4" id="KW-1185">Reference proteome</keyword>
<comment type="similarity">
    <text evidence="1">Belongs to the transglycosylase Slt family.</text>
</comment>
<dbReference type="Gene3D" id="1.10.530.10">
    <property type="match status" value="1"/>
</dbReference>
<dbReference type="Pfam" id="PF01464">
    <property type="entry name" value="SLT"/>
    <property type="match status" value="1"/>
</dbReference>
<reference evidence="3 4" key="1">
    <citation type="submission" date="2018-03" db="EMBL/GenBank/DDBJ databases">
        <authorList>
            <person name="Keele B.F."/>
        </authorList>
    </citation>
    <scope>NUCLEOTIDE SEQUENCE [LARGE SCALE GENOMIC DNA]</scope>
    <source>
        <strain evidence="3 4">YL28-9</strain>
    </source>
</reference>
<dbReference type="AlphaFoldDB" id="A0A2T3HPY6"/>
<dbReference type="Proteomes" id="UP000240912">
    <property type="component" value="Unassembled WGS sequence"/>
</dbReference>
<dbReference type="CDD" id="cd16894">
    <property type="entry name" value="MltD-like"/>
    <property type="match status" value="1"/>
</dbReference>
<evidence type="ECO:0000256" key="1">
    <source>
        <dbReference type="ARBA" id="ARBA00007734"/>
    </source>
</evidence>